<dbReference type="Proteomes" id="UP000660110">
    <property type="component" value="Unassembled WGS sequence"/>
</dbReference>
<comment type="caution">
    <text evidence="2">The sequence shown here is derived from an EMBL/GenBank/DDBJ whole genome shotgun (WGS) entry which is preliminary data.</text>
</comment>
<name>A0A917B1T8_HALAA</name>
<organism evidence="2 3">
    <name type="scientific">Halobacillus andaensis</name>
    <dbReference type="NCBI Taxonomy" id="1176239"/>
    <lineage>
        <taxon>Bacteria</taxon>
        <taxon>Bacillati</taxon>
        <taxon>Bacillota</taxon>
        <taxon>Bacilli</taxon>
        <taxon>Bacillales</taxon>
        <taxon>Bacillaceae</taxon>
        <taxon>Halobacillus</taxon>
    </lineage>
</organism>
<protein>
    <submittedName>
        <fullName evidence="2">Uncharacterized protein</fullName>
    </submittedName>
</protein>
<dbReference type="EMBL" id="BMEL01000001">
    <property type="protein sequence ID" value="GGF16921.1"/>
    <property type="molecule type" value="Genomic_DNA"/>
</dbReference>
<dbReference type="AlphaFoldDB" id="A0A917B1T8"/>
<reference evidence="2" key="2">
    <citation type="submission" date="2020-09" db="EMBL/GenBank/DDBJ databases">
        <authorList>
            <person name="Sun Q."/>
            <person name="Zhou Y."/>
        </authorList>
    </citation>
    <scope>NUCLEOTIDE SEQUENCE</scope>
    <source>
        <strain evidence="2">CGMCC 1.12153</strain>
    </source>
</reference>
<evidence type="ECO:0000256" key="1">
    <source>
        <dbReference type="SAM" id="Coils"/>
    </source>
</evidence>
<evidence type="ECO:0000313" key="3">
    <source>
        <dbReference type="Proteomes" id="UP000660110"/>
    </source>
</evidence>
<reference evidence="2" key="1">
    <citation type="journal article" date="2014" name="Int. J. Syst. Evol. Microbiol.">
        <title>Complete genome sequence of Corynebacterium casei LMG S-19264T (=DSM 44701T), isolated from a smear-ripened cheese.</title>
        <authorList>
            <consortium name="US DOE Joint Genome Institute (JGI-PGF)"/>
            <person name="Walter F."/>
            <person name="Albersmeier A."/>
            <person name="Kalinowski J."/>
            <person name="Ruckert C."/>
        </authorList>
    </citation>
    <scope>NUCLEOTIDE SEQUENCE</scope>
    <source>
        <strain evidence="2">CGMCC 1.12153</strain>
    </source>
</reference>
<evidence type="ECO:0000313" key="2">
    <source>
        <dbReference type="EMBL" id="GGF16921.1"/>
    </source>
</evidence>
<gene>
    <name evidence="2" type="ORF">GCM10010954_14460</name>
</gene>
<keyword evidence="3" id="KW-1185">Reference proteome</keyword>
<sequence length="205" mass="23984">MARTAKVIIQLRELFEEVDKVKGTYEEAEQKAKKEQADLLQDIQEKDAEVKQLYKSYVLDNVTLETYNAEKQALQDMHSTLQIIEAKIRDVTALKQDELKHLLSKIEELNHGYYKADRTNKATQRQKLLKAKEEYLQAINDAQKVITTTARYRVLTENLRVDAGVKKMIYANRSEEYLDLVSNPFNNTKGIDVTREDIRQAYWKR</sequence>
<accession>A0A917B1T8</accession>
<feature type="coiled-coil region" evidence="1">
    <location>
        <begin position="11"/>
        <end position="49"/>
    </location>
</feature>
<dbReference type="RefSeq" id="WP_188376755.1">
    <property type="nucleotide sequence ID" value="NZ_BMEL01000001.1"/>
</dbReference>
<proteinExistence type="predicted"/>
<keyword evidence="1" id="KW-0175">Coiled coil</keyword>